<protein>
    <submittedName>
        <fullName evidence="2">Uncharacterized protein</fullName>
    </submittedName>
</protein>
<accession>A0A9P4JHJ4</accession>
<name>A0A9P4JHJ4_9PLEO</name>
<reference evidence="2" key="1">
    <citation type="journal article" date="2020" name="Stud. Mycol.">
        <title>101 Dothideomycetes genomes: a test case for predicting lifestyles and emergence of pathogens.</title>
        <authorList>
            <person name="Haridas S."/>
            <person name="Albert R."/>
            <person name="Binder M."/>
            <person name="Bloem J."/>
            <person name="Labutti K."/>
            <person name="Salamov A."/>
            <person name="Andreopoulos B."/>
            <person name="Baker S."/>
            <person name="Barry K."/>
            <person name="Bills G."/>
            <person name="Bluhm B."/>
            <person name="Cannon C."/>
            <person name="Castanera R."/>
            <person name="Culley D."/>
            <person name="Daum C."/>
            <person name="Ezra D."/>
            <person name="Gonzalez J."/>
            <person name="Henrissat B."/>
            <person name="Kuo A."/>
            <person name="Liang C."/>
            <person name="Lipzen A."/>
            <person name="Lutzoni F."/>
            <person name="Magnuson J."/>
            <person name="Mondo S."/>
            <person name="Nolan M."/>
            <person name="Ohm R."/>
            <person name="Pangilinan J."/>
            <person name="Park H.-J."/>
            <person name="Ramirez L."/>
            <person name="Alfaro M."/>
            <person name="Sun H."/>
            <person name="Tritt A."/>
            <person name="Yoshinaga Y."/>
            <person name="Zwiers L.-H."/>
            <person name="Turgeon B."/>
            <person name="Goodwin S."/>
            <person name="Spatafora J."/>
            <person name="Crous P."/>
            <person name="Grigoriev I."/>
        </authorList>
    </citation>
    <scope>NUCLEOTIDE SEQUENCE</scope>
    <source>
        <strain evidence="2">ATCC 74209</strain>
    </source>
</reference>
<organism evidence="2 3">
    <name type="scientific">Delitschia confertaspora ATCC 74209</name>
    <dbReference type="NCBI Taxonomy" id="1513339"/>
    <lineage>
        <taxon>Eukaryota</taxon>
        <taxon>Fungi</taxon>
        <taxon>Dikarya</taxon>
        <taxon>Ascomycota</taxon>
        <taxon>Pezizomycotina</taxon>
        <taxon>Dothideomycetes</taxon>
        <taxon>Pleosporomycetidae</taxon>
        <taxon>Pleosporales</taxon>
        <taxon>Delitschiaceae</taxon>
        <taxon>Delitschia</taxon>
    </lineage>
</organism>
<comment type="caution">
    <text evidence="2">The sequence shown here is derived from an EMBL/GenBank/DDBJ whole genome shotgun (WGS) entry which is preliminary data.</text>
</comment>
<dbReference type="Proteomes" id="UP000799536">
    <property type="component" value="Unassembled WGS sequence"/>
</dbReference>
<keyword evidence="3" id="KW-1185">Reference proteome</keyword>
<feature type="region of interest" description="Disordered" evidence="1">
    <location>
        <begin position="1"/>
        <end position="51"/>
    </location>
</feature>
<feature type="region of interest" description="Disordered" evidence="1">
    <location>
        <begin position="187"/>
        <end position="213"/>
    </location>
</feature>
<evidence type="ECO:0000313" key="2">
    <source>
        <dbReference type="EMBL" id="KAF2197314.1"/>
    </source>
</evidence>
<gene>
    <name evidence="2" type="ORF">GQ43DRAFT_214167</name>
</gene>
<dbReference type="OrthoDB" id="3799016at2759"/>
<dbReference type="EMBL" id="ML994251">
    <property type="protein sequence ID" value="KAF2197314.1"/>
    <property type="molecule type" value="Genomic_DNA"/>
</dbReference>
<feature type="compositionally biased region" description="Low complexity" evidence="1">
    <location>
        <begin position="197"/>
        <end position="211"/>
    </location>
</feature>
<sequence length="397" mass="44980">MYPLLRGNSSSSFSETPLDKQPRTPSAMARPYTPTGRSSLSGLEDINMDKLPRSSPFSDYYTDFAHSPEQDLSRLDKPEEAVAYLFLPDNDTPSQRMTDTPSQAPKDVALPRFGPMPWMIEPTLFSSSQLELLSRIYQIERWISQNEPNEKQIQSLLAAFEAISTTLIEPESQTRQPVEELLDSGIFMSSDDGRNTSSSASRSSSKSLSKSYSHEHNCVPGPLLDDYTTEVLHLAQELRKRFYEVKDLNQLALDRIKMHEDLIRQLRKDNKKKSLAVHLDYSELVYLKLEIETIKSLARPQSKQAAQAFHDAVGQFELNWRNTERRIAARVVEDTEARDSYPEFQIGEQEIVTGENEEDGQEQKLPSFVSRVWGTLGGALDEFGLALGFFASVEDDD</sequence>
<evidence type="ECO:0000256" key="1">
    <source>
        <dbReference type="SAM" id="MobiDB-lite"/>
    </source>
</evidence>
<proteinExistence type="predicted"/>
<dbReference type="AlphaFoldDB" id="A0A9P4JHJ4"/>
<evidence type="ECO:0000313" key="3">
    <source>
        <dbReference type="Proteomes" id="UP000799536"/>
    </source>
</evidence>